<dbReference type="AlphaFoldDB" id="A0A061RX86"/>
<feature type="region of interest" description="Disordered" evidence="1">
    <location>
        <begin position="46"/>
        <end position="70"/>
    </location>
</feature>
<organism evidence="2">
    <name type="scientific">Tetraselmis sp. GSL018</name>
    <dbReference type="NCBI Taxonomy" id="582737"/>
    <lineage>
        <taxon>Eukaryota</taxon>
        <taxon>Viridiplantae</taxon>
        <taxon>Chlorophyta</taxon>
        <taxon>core chlorophytes</taxon>
        <taxon>Chlorodendrophyceae</taxon>
        <taxon>Chlorodendrales</taxon>
        <taxon>Chlorodendraceae</taxon>
        <taxon>Tetraselmis</taxon>
    </lineage>
</organism>
<reference evidence="2" key="1">
    <citation type="submission" date="2014-05" db="EMBL/GenBank/DDBJ databases">
        <title>The transcriptome of the halophilic microalga Tetraselmis sp. GSL018 isolated from the Great Salt Lake, Utah.</title>
        <authorList>
            <person name="Jinkerson R.E."/>
            <person name="D'Adamo S."/>
            <person name="Posewitz M.C."/>
        </authorList>
    </citation>
    <scope>NUCLEOTIDE SEQUENCE</scope>
    <source>
        <strain evidence="2">GSL018</strain>
    </source>
</reference>
<protein>
    <submittedName>
        <fullName evidence="2">Uncharacterized protein</fullName>
    </submittedName>
</protein>
<name>A0A061RX86_9CHLO</name>
<gene>
    <name evidence="2" type="ORF">TSPGSL018_23260</name>
</gene>
<accession>A0A061RX86</accession>
<dbReference type="EMBL" id="GBEZ01010275">
    <property type="protein sequence ID" value="JAC75384.1"/>
    <property type="molecule type" value="Transcribed_RNA"/>
</dbReference>
<proteinExistence type="predicted"/>
<evidence type="ECO:0000313" key="2">
    <source>
        <dbReference type="EMBL" id="JAC75384.1"/>
    </source>
</evidence>
<sequence length="70" mass="8382">MVSIHIAHINNSDTWFTRYTMCMRLLETRRKLEPWPHIKLKTSSLHSTEYHYPETQNGKPKRNAKSDVKQ</sequence>
<evidence type="ECO:0000256" key="1">
    <source>
        <dbReference type="SAM" id="MobiDB-lite"/>
    </source>
</evidence>